<keyword evidence="1" id="KW-0812">Transmembrane</keyword>
<sequence length="79" mass="9142">MKNKYIKLFVLVLLSSLVCLNVIGFIFTVFGYIDNGVWDMDIIEKCFVLSVFSPFVVVSSSLVIDFLYKLFNKLVLFFK</sequence>
<feature type="transmembrane region" description="Helical" evidence="1">
    <location>
        <begin position="47"/>
        <end position="68"/>
    </location>
</feature>
<dbReference type="GeneID" id="92743226"/>
<proteinExistence type="predicted"/>
<keyword evidence="1" id="KW-0472">Membrane</keyword>
<reference evidence="2 3" key="1">
    <citation type="submission" date="2018-12" db="EMBL/GenBank/DDBJ databases">
        <authorList>
            <consortium name="Pathogen Informatics"/>
        </authorList>
    </citation>
    <scope>NUCLEOTIDE SEQUENCE [LARGE SCALE GENOMIC DNA]</scope>
    <source>
        <strain evidence="2 3">NCTC8529</strain>
    </source>
</reference>
<gene>
    <name evidence="2" type="ORF">NCTC8529_00607</name>
</gene>
<accession>A0AAX3FHL0</accession>
<evidence type="ECO:0000313" key="3">
    <source>
        <dbReference type="Proteomes" id="UP000268529"/>
    </source>
</evidence>
<dbReference type="Proteomes" id="UP000268529">
    <property type="component" value="Chromosome"/>
</dbReference>
<protein>
    <submittedName>
        <fullName evidence="2">Uncharacterized protein</fullName>
    </submittedName>
</protein>
<organism evidence="2 3">
    <name type="scientific">Actinobacillus equuli</name>
    <dbReference type="NCBI Taxonomy" id="718"/>
    <lineage>
        <taxon>Bacteria</taxon>
        <taxon>Pseudomonadati</taxon>
        <taxon>Pseudomonadota</taxon>
        <taxon>Gammaproteobacteria</taxon>
        <taxon>Pasteurellales</taxon>
        <taxon>Pasteurellaceae</taxon>
        <taxon>Actinobacillus</taxon>
    </lineage>
</organism>
<dbReference type="AlphaFoldDB" id="A0AAX3FHL0"/>
<dbReference type="EMBL" id="LR134310">
    <property type="protein sequence ID" value="VEE90062.1"/>
    <property type="molecule type" value="Genomic_DNA"/>
</dbReference>
<evidence type="ECO:0000313" key="2">
    <source>
        <dbReference type="EMBL" id="VEE90062.1"/>
    </source>
</evidence>
<dbReference type="RefSeq" id="WP_039197603.1">
    <property type="nucleotide sequence ID" value="NZ_LR134310.1"/>
</dbReference>
<keyword evidence="1" id="KW-1133">Transmembrane helix</keyword>
<name>A0AAX3FHL0_ACTEU</name>
<evidence type="ECO:0000256" key="1">
    <source>
        <dbReference type="SAM" id="Phobius"/>
    </source>
</evidence>